<name>A0A8E2F2D2_9PEZI</name>
<feature type="transmembrane region" description="Helical" evidence="1">
    <location>
        <begin position="6"/>
        <end position="29"/>
    </location>
</feature>
<keyword evidence="1" id="KW-1133">Transmembrane helix</keyword>
<keyword evidence="1" id="KW-0812">Transmembrane</keyword>
<evidence type="ECO:0000256" key="1">
    <source>
        <dbReference type="SAM" id="Phobius"/>
    </source>
</evidence>
<evidence type="ECO:0000313" key="2">
    <source>
        <dbReference type="EMBL" id="OCL09297.1"/>
    </source>
</evidence>
<sequence length="79" mass="8508">MLFPPLGTVLAYTTVIVLALLPAIFAGWVSPKGVIKTVISGHILRVLMIPSHSSLKNASKKVPSANSYFLDFSILKKLS</sequence>
<proteinExistence type="predicted"/>
<protein>
    <submittedName>
        <fullName evidence="2">Uncharacterized protein</fullName>
    </submittedName>
</protein>
<dbReference type="Proteomes" id="UP000250140">
    <property type="component" value="Unassembled WGS sequence"/>
</dbReference>
<dbReference type="AlphaFoldDB" id="A0A8E2F2D2"/>
<gene>
    <name evidence="2" type="ORF">AOQ84DRAFT_388302</name>
</gene>
<accession>A0A8E2F2D2</accession>
<keyword evidence="3" id="KW-1185">Reference proteome</keyword>
<reference evidence="2 3" key="1">
    <citation type="journal article" date="2016" name="Nat. Commun.">
        <title>Ectomycorrhizal ecology is imprinted in the genome of the dominant symbiotic fungus Cenococcum geophilum.</title>
        <authorList>
            <consortium name="DOE Joint Genome Institute"/>
            <person name="Peter M."/>
            <person name="Kohler A."/>
            <person name="Ohm R.A."/>
            <person name="Kuo A."/>
            <person name="Krutzmann J."/>
            <person name="Morin E."/>
            <person name="Arend M."/>
            <person name="Barry K.W."/>
            <person name="Binder M."/>
            <person name="Choi C."/>
            <person name="Clum A."/>
            <person name="Copeland A."/>
            <person name="Grisel N."/>
            <person name="Haridas S."/>
            <person name="Kipfer T."/>
            <person name="LaButti K."/>
            <person name="Lindquist E."/>
            <person name="Lipzen A."/>
            <person name="Maire R."/>
            <person name="Meier B."/>
            <person name="Mihaltcheva S."/>
            <person name="Molinier V."/>
            <person name="Murat C."/>
            <person name="Poggeler S."/>
            <person name="Quandt C.A."/>
            <person name="Sperisen C."/>
            <person name="Tritt A."/>
            <person name="Tisserant E."/>
            <person name="Crous P.W."/>
            <person name="Henrissat B."/>
            <person name="Nehls U."/>
            <person name="Egli S."/>
            <person name="Spatafora J.W."/>
            <person name="Grigoriev I.V."/>
            <person name="Martin F.M."/>
        </authorList>
    </citation>
    <scope>NUCLEOTIDE SEQUENCE [LARGE SCALE GENOMIC DNA]</scope>
    <source>
        <strain evidence="2 3">CBS 207.34</strain>
    </source>
</reference>
<dbReference type="EMBL" id="KV749472">
    <property type="protein sequence ID" value="OCL09297.1"/>
    <property type="molecule type" value="Genomic_DNA"/>
</dbReference>
<evidence type="ECO:0000313" key="3">
    <source>
        <dbReference type="Proteomes" id="UP000250140"/>
    </source>
</evidence>
<organism evidence="2 3">
    <name type="scientific">Glonium stellatum</name>
    <dbReference type="NCBI Taxonomy" id="574774"/>
    <lineage>
        <taxon>Eukaryota</taxon>
        <taxon>Fungi</taxon>
        <taxon>Dikarya</taxon>
        <taxon>Ascomycota</taxon>
        <taxon>Pezizomycotina</taxon>
        <taxon>Dothideomycetes</taxon>
        <taxon>Pleosporomycetidae</taxon>
        <taxon>Gloniales</taxon>
        <taxon>Gloniaceae</taxon>
        <taxon>Glonium</taxon>
    </lineage>
</organism>
<keyword evidence="1" id="KW-0472">Membrane</keyword>